<keyword evidence="3 4" id="KW-0648">Protein biosynthesis</keyword>
<comment type="subcellular location">
    <subcellularLocation>
        <location evidence="4">Cytoplasm</location>
    </subcellularLocation>
</comment>
<dbReference type="GeneID" id="35596531"/>
<reference evidence="6 7" key="1">
    <citation type="submission" date="2016-03" db="EMBL/GenBank/DDBJ databases">
        <authorList>
            <person name="Ploux O."/>
        </authorList>
    </citation>
    <scope>NUCLEOTIDE SEQUENCE [LARGE SCALE GENOMIC DNA]</scope>
    <source>
        <strain evidence="6 7">URUG2</strain>
    </source>
</reference>
<evidence type="ECO:0000256" key="3">
    <source>
        <dbReference type="ARBA" id="ARBA00022917"/>
    </source>
</evidence>
<dbReference type="Gene3D" id="1.10.10.10">
    <property type="entry name" value="Winged helix-like DNA-binding domain superfamily/Winged helix DNA-binding domain"/>
    <property type="match status" value="1"/>
</dbReference>
<gene>
    <name evidence="6" type="ORF">RCC_01247</name>
</gene>
<dbReference type="RefSeq" id="XP_023622279.1">
    <property type="nucleotide sequence ID" value="XM_023766511.1"/>
</dbReference>
<dbReference type="GO" id="GO:0003723">
    <property type="term" value="F:RNA binding"/>
    <property type="evidence" value="ECO:0007669"/>
    <property type="project" value="UniProtKB-UniRule"/>
</dbReference>
<dbReference type="SUPFAM" id="SSF46785">
    <property type="entry name" value="Winged helix' DNA-binding domain"/>
    <property type="match status" value="1"/>
</dbReference>
<keyword evidence="2 4" id="KW-0396">Initiation factor</keyword>
<dbReference type="InterPro" id="IPR036388">
    <property type="entry name" value="WH-like_DNA-bd_sf"/>
</dbReference>
<dbReference type="GO" id="GO:0005852">
    <property type="term" value="C:eukaryotic translation initiation factor 3 complex"/>
    <property type="evidence" value="ECO:0007669"/>
    <property type="project" value="UniProtKB-UniRule"/>
</dbReference>
<evidence type="ECO:0000259" key="5">
    <source>
        <dbReference type="PROSITE" id="PS50250"/>
    </source>
</evidence>
<dbReference type="Proteomes" id="UP000225277">
    <property type="component" value="Unassembled WGS sequence"/>
</dbReference>
<protein>
    <recommendedName>
        <fullName evidence="4">Eukaryotic translation initiation factor 3 subunit K</fullName>
        <shortName evidence="4">eIF3k</shortName>
    </recommendedName>
    <alternativeName>
        <fullName evidence="4">eIF-3 p25</fullName>
    </alternativeName>
</protein>
<keyword evidence="7" id="KW-1185">Reference proteome</keyword>
<comment type="similarity">
    <text evidence="4">Belongs to the eIF-3 subunit K family.</text>
</comment>
<dbReference type="EMBL" id="FJUY01000001">
    <property type="protein sequence ID" value="CZT15382.1"/>
    <property type="molecule type" value="Genomic_DNA"/>
</dbReference>
<dbReference type="GO" id="GO:0001732">
    <property type="term" value="P:formation of cytoplasmic translation initiation complex"/>
    <property type="evidence" value="ECO:0007669"/>
    <property type="project" value="UniProtKB-UniRule"/>
</dbReference>
<dbReference type="InterPro" id="IPR016020">
    <property type="entry name" value="Transl_init_fac_sub12_N_euk"/>
</dbReference>
<evidence type="ECO:0000313" key="6">
    <source>
        <dbReference type="EMBL" id="CZT15382.1"/>
    </source>
</evidence>
<dbReference type="GO" id="GO:0033290">
    <property type="term" value="C:eukaryotic 48S preinitiation complex"/>
    <property type="evidence" value="ECO:0007669"/>
    <property type="project" value="UniProtKB-UniRule"/>
</dbReference>
<dbReference type="PROSITE" id="PS50250">
    <property type="entry name" value="PCI"/>
    <property type="match status" value="1"/>
</dbReference>
<dbReference type="Pfam" id="PF10075">
    <property type="entry name" value="CSN8_PSD8_EIF3K"/>
    <property type="match status" value="1"/>
</dbReference>
<dbReference type="AlphaFoldDB" id="A0A2D3ULR7"/>
<dbReference type="InterPro" id="IPR000717">
    <property type="entry name" value="PCI_dom"/>
</dbReference>
<name>A0A2D3ULR7_9PEZI</name>
<sequence>MGVAFDYAPERPENIDQILNGLDRYNPETTTIFQEYVAQQCADQTYDCYANLALLKLYQFNPHLTRDESIINILVKSLTVFPSPDYSLALSLLPPHVTLSTSKTELSEAVANISALHSHLNNAEYASFWSTLESTDDFSDLVADVQGFEDTMRIRIAVVVSQCMQSIRVQDMQSWLNLSNESKFNTFIGDVCGWKIEGDKVVVPLNKENEARSVVQREDVKFGQFARLVKRSYEVQA</sequence>
<dbReference type="GO" id="GO:0003743">
    <property type="term" value="F:translation initiation factor activity"/>
    <property type="evidence" value="ECO:0007669"/>
    <property type="project" value="UniProtKB-UniRule"/>
</dbReference>
<evidence type="ECO:0000256" key="4">
    <source>
        <dbReference type="HAMAP-Rule" id="MF_03010"/>
    </source>
</evidence>
<comment type="subunit">
    <text evidence="4">Component of the eukaryotic translation initiation factor 3 (eIF-3) complex.</text>
</comment>
<accession>A0A2D3ULR7</accession>
<evidence type="ECO:0000256" key="2">
    <source>
        <dbReference type="ARBA" id="ARBA00022540"/>
    </source>
</evidence>
<dbReference type="GO" id="GO:0043022">
    <property type="term" value="F:ribosome binding"/>
    <property type="evidence" value="ECO:0007669"/>
    <property type="project" value="InterPro"/>
</dbReference>
<dbReference type="PANTHER" id="PTHR13022">
    <property type="entry name" value="EUKARYOTIC TRANSLATION INITIATION FACTOR 3 SUBUNIT 11"/>
    <property type="match status" value="1"/>
</dbReference>
<feature type="domain" description="PCI" evidence="5">
    <location>
        <begin position="46"/>
        <end position="219"/>
    </location>
</feature>
<dbReference type="InterPro" id="IPR033464">
    <property type="entry name" value="CSN8_PSD8_EIF3K"/>
</dbReference>
<keyword evidence="1 4" id="KW-0963">Cytoplasm</keyword>
<dbReference type="PANTHER" id="PTHR13022:SF0">
    <property type="entry name" value="EUKARYOTIC TRANSLATION INITIATION FACTOR 3 SUBUNIT K"/>
    <property type="match status" value="1"/>
</dbReference>
<proteinExistence type="inferred from homology"/>
<dbReference type="HAMAP" id="MF_03010">
    <property type="entry name" value="eIF3k"/>
    <property type="match status" value="1"/>
</dbReference>
<dbReference type="FunFam" id="1.10.10.10:FF:000389">
    <property type="entry name" value="Eukaryotic translation initiation factor 3 subunit K"/>
    <property type="match status" value="1"/>
</dbReference>
<dbReference type="InterPro" id="IPR036390">
    <property type="entry name" value="WH_DNA-bd_sf"/>
</dbReference>
<dbReference type="GO" id="GO:0016282">
    <property type="term" value="C:eukaryotic 43S preinitiation complex"/>
    <property type="evidence" value="ECO:0007669"/>
    <property type="project" value="UniProtKB-UniRule"/>
</dbReference>
<dbReference type="InterPro" id="IPR016024">
    <property type="entry name" value="ARM-type_fold"/>
</dbReference>
<organism evidence="6 7">
    <name type="scientific">Ramularia collo-cygni</name>
    <dbReference type="NCBI Taxonomy" id="112498"/>
    <lineage>
        <taxon>Eukaryota</taxon>
        <taxon>Fungi</taxon>
        <taxon>Dikarya</taxon>
        <taxon>Ascomycota</taxon>
        <taxon>Pezizomycotina</taxon>
        <taxon>Dothideomycetes</taxon>
        <taxon>Dothideomycetidae</taxon>
        <taxon>Mycosphaerellales</taxon>
        <taxon>Mycosphaerellaceae</taxon>
        <taxon>Ramularia</taxon>
    </lineage>
</organism>
<evidence type="ECO:0000256" key="1">
    <source>
        <dbReference type="ARBA" id="ARBA00022490"/>
    </source>
</evidence>
<dbReference type="GO" id="GO:0006446">
    <property type="term" value="P:regulation of translational initiation"/>
    <property type="evidence" value="ECO:0007669"/>
    <property type="project" value="InterPro"/>
</dbReference>
<dbReference type="OrthoDB" id="337745at2759"/>
<dbReference type="SUPFAM" id="SSF48371">
    <property type="entry name" value="ARM repeat"/>
    <property type="match status" value="1"/>
</dbReference>
<dbReference type="STRING" id="112498.A0A2D3ULR7"/>
<dbReference type="InterPro" id="IPR009374">
    <property type="entry name" value="eIF3k"/>
</dbReference>
<dbReference type="Gene3D" id="1.25.40.250">
    <property type="entry name" value="ARM repeat, domain 1"/>
    <property type="match status" value="1"/>
</dbReference>
<comment type="function">
    <text evidence="4">Component of the eukaryotic translation initiation factor 3 (eIF-3) complex, which is involved in protein synthesis of a specialized repertoire of mRNAs and, together with other initiation factors, stimulates binding of mRNA and methionyl-tRNAi to the 40S ribosome. The eIF-3 complex specifically targets and initiates translation of a subset of mRNAs involved in cell proliferation.</text>
</comment>
<evidence type="ECO:0000313" key="7">
    <source>
        <dbReference type="Proteomes" id="UP000225277"/>
    </source>
</evidence>